<evidence type="ECO:0000313" key="5">
    <source>
        <dbReference type="EMBL" id="RCK80718.1"/>
    </source>
</evidence>
<dbReference type="InterPro" id="IPR011332">
    <property type="entry name" value="Ribosomal_zn-bd"/>
</dbReference>
<evidence type="ECO:0000256" key="1">
    <source>
        <dbReference type="ARBA" id="ARBA00008560"/>
    </source>
</evidence>
<proteinExistence type="inferred from homology"/>
<evidence type="ECO:0000256" key="2">
    <source>
        <dbReference type="ARBA" id="ARBA00022980"/>
    </source>
</evidence>
<evidence type="ECO:0000256" key="4">
    <source>
        <dbReference type="ARBA" id="ARBA00035178"/>
    </source>
</evidence>
<evidence type="ECO:0000313" key="6">
    <source>
        <dbReference type="Proteomes" id="UP000252355"/>
    </source>
</evidence>
<sequence>MHDKLPPLPLAKCTNCFEIKLAHRVCPNCGHYNKKTKVFEVEKA</sequence>
<protein>
    <recommendedName>
        <fullName evidence="4">Large ribosomal subunit protein bL32</fullName>
    </recommendedName>
</protein>
<dbReference type="GO" id="GO:0006412">
    <property type="term" value="P:translation"/>
    <property type="evidence" value="ECO:0007669"/>
    <property type="project" value="InterPro"/>
</dbReference>
<dbReference type="Proteomes" id="UP000252355">
    <property type="component" value="Unassembled WGS sequence"/>
</dbReference>
<reference evidence="5 6" key="1">
    <citation type="submission" date="2018-05" db="EMBL/GenBank/DDBJ databases">
        <title>A metagenomic window into the 2 km-deep terrestrial subsurface aquifer revealed taxonomically and functionally diverse microbial community comprising novel uncultured bacterial lineages.</title>
        <authorList>
            <person name="Kadnikov V.V."/>
            <person name="Mardanov A.V."/>
            <person name="Beletsky A.V."/>
            <person name="Banks D."/>
            <person name="Pimenov N.V."/>
            <person name="Frank Y.A."/>
            <person name="Karnachuk O.V."/>
            <person name="Ravin N.V."/>
        </authorList>
    </citation>
    <scope>NUCLEOTIDE SEQUENCE [LARGE SCALE GENOMIC DNA]</scope>
    <source>
        <strain evidence="5">BY5</strain>
    </source>
</reference>
<keyword evidence="2" id="KW-0689">Ribosomal protein</keyword>
<organism evidence="5 6">
    <name type="scientific">Candidatus Ozemobacter sibiricus</name>
    <dbReference type="NCBI Taxonomy" id="2268124"/>
    <lineage>
        <taxon>Bacteria</taxon>
        <taxon>Candidatus Ozemobacteria</taxon>
        <taxon>Candidatus Ozemobacterales</taxon>
        <taxon>Candidatus Ozemobacteraceae</taxon>
        <taxon>Candidatus Ozemobacter</taxon>
    </lineage>
</organism>
<dbReference type="InterPro" id="IPR002677">
    <property type="entry name" value="Ribosomal_bL32"/>
</dbReference>
<dbReference type="SUPFAM" id="SSF57829">
    <property type="entry name" value="Zn-binding ribosomal proteins"/>
    <property type="match status" value="1"/>
</dbReference>
<name>A0A367ZRH3_9BACT</name>
<dbReference type="NCBIfam" id="TIGR01031">
    <property type="entry name" value="rpmF_bact"/>
    <property type="match status" value="1"/>
</dbReference>
<dbReference type="AlphaFoldDB" id="A0A367ZRH3"/>
<gene>
    <name evidence="5" type="ORF">OZSIB_3031</name>
</gene>
<dbReference type="Pfam" id="PF01783">
    <property type="entry name" value="Ribosomal_L32p"/>
    <property type="match status" value="1"/>
</dbReference>
<evidence type="ECO:0000256" key="3">
    <source>
        <dbReference type="ARBA" id="ARBA00023274"/>
    </source>
</evidence>
<keyword evidence="3" id="KW-0687">Ribonucleoprotein</keyword>
<comment type="caution">
    <text evidence="5">The sequence shown here is derived from an EMBL/GenBank/DDBJ whole genome shotgun (WGS) entry which is preliminary data.</text>
</comment>
<comment type="similarity">
    <text evidence="1">Belongs to the bacterial ribosomal protein bL32 family.</text>
</comment>
<dbReference type="GO" id="GO:0003735">
    <property type="term" value="F:structural constituent of ribosome"/>
    <property type="evidence" value="ECO:0007669"/>
    <property type="project" value="InterPro"/>
</dbReference>
<dbReference type="GO" id="GO:0015934">
    <property type="term" value="C:large ribosomal subunit"/>
    <property type="evidence" value="ECO:0007669"/>
    <property type="project" value="InterPro"/>
</dbReference>
<dbReference type="EMBL" id="QOQW01000005">
    <property type="protein sequence ID" value="RCK80718.1"/>
    <property type="molecule type" value="Genomic_DNA"/>
</dbReference>
<accession>A0A367ZRH3</accession>